<gene>
    <name evidence="1" type="ORF">VHP8226_00567</name>
</gene>
<dbReference type="EMBL" id="CAKLCM010000002">
    <property type="protein sequence ID" value="CAH0524892.1"/>
    <property type="molecule type" value="Genomic_DNA"/>
</dbReference>
<reference evidence="1" key="1">
    <citation type="submission" date="2021-12" db="EMBL/GenBank/DDBJ databases">
        <authorList>
            <person name="Rodrigo-Torres L."/>
            <person name="Arahal R. D."/>
            <person name="Lucena T."/>
        </authorList>
    </citation>
    <scope>NUCLEOTIDE SEQUENCE</scope>
    <source>
        <strain evidence="1">CECT 8226</strain>
    </source>
</reference>
<proteinExistence type="predicted"/>
<dbReference type="Proteomes" id="UP000838160">
    <property type="component" value="Unassembled WGS sequence"/>
</dbReference>
<comment type="caution">
    <text evidence="1">The sequence shown here is derived from an EMBL/GenBank/DDBJ whole genome shotgun (WGS) entry which is preliminary data.</text>
</comment>
<name>A0ABN8DFC0_9VIBR</name>
<accession>A0ABN8DFC0</accession>
<protein>
    <submittedName>
        <fullName evidence="1">Uncharacterized protein</fullName>
    </submittedName>
</protein>
<evidence type="ECO:0000313" key="1">
    <source>
        <dbReference type="EMBL" id="CAH0524892.1"/>
    </source>
</evidence>
<dbReference type="RefSeq" id="WP_237483608.1">
    <property type="nucleotide sequence ID" value="NZ_CAKLCM010000002.1"/>
</dbReference>
<keyword evidence="2" id="KW-1185">Reference proteome</keyword>
<organism evidence="1 2">
    <name type="scientific">Vibrio hippocampi</name>
    <dbReference type="NCBI Taxonomy" id="654686"/>
    <lineage>
        <taxon>Bacteria</taxon>
        <taxon>Pseudomonadati</taxon>
        <taxon>Pseudomonadota</taxon>
        <taxon>Gammaproteobacteria</taxon>
        <taxon>Vibrionales</taxon>
        <taxon>Vibrionaceae</taxon>
        <taxon>Vibrio</taxon>
    </lineage>
</organism>
<evidence type="ECO:0000313" key="2">
    <source>
        <dbReference type="Proteomes" id="UP000838160"/>
    </source>
</evidence>
<sequence length="98" mass="11077">MSDPISNDQIRQIEAAKELAQATLTSHNQIKSAYDALQARWFALREHYVGMGAEDTEQVVNSIQMQSQTLFELLENCQRQLDALSNPSSEEFECNQDG</sequence>